<feature type="transmembrane region" description="Helical" evidence="2">
    <location>
        <begin position="48"/>
        <end position="66"/>
    </location>
</feature>
<reference evidence="3 4" key="1">
    <citation type="journal article" date="2015" name="Stand. Genomic Sci.">
        <title>Genomic Encyclopedia of Bacterial and Archaeal Type Strains, Phase III: the genomes of soil and plant-associated and newly described type strains.</title>
        <authorList>
            <person name="Whitman W.B."/>
            <person name="Woyke T."/>
            <person name="Klenk H.P."/>
            <person name="Zhou Y."/>
            <person name="Lilburn T.G."/>
            <person name="Beck B.J."/>
            <person name="De Vos P."/>
            <person name="Vandamme P."/>
            <person name="Eisen J.A."/>
            <person name="Garrity G."/>
            <person name="Hugenholtz P."/>
            <person name="Kyrpides N.C."/>
        </authorList>
    </citation>
    <scope>NUCLEOTIDE SEQUENCE [LARGE SCALE GENOMIC DNA]</scope>
    <source>
        <strain evidence="3 4">CV2</strain>
    </source>
</reference>
<evidence type="ECO:0000256" key="2">
    <source>
        <dbReference type="SAM" id="Phobius"/>
    </source>
</evidence>
<feature type="transmembrane region" description="Helical" evidence="2">
    <location>
        <begin position="23"/>
        <end position="42"/>
    </location>
</feature>
<evidence type="ECO:0000256" key="1">
    <source>
        <dbReference type="SAM" id="MobiDB-lite"/>
    </source>
</evidence>
<feature type="region of interest" description="Disordered" evidence="1">
    <location>
        <begin position="69"/>
        <end position="121"/>
    </location>
</feature>
<proteinExistence type="predicted"/>
<gene>
    <name evidence="3" type="ORF">EV141_1435</name>
</gene>
<keyword evidence="4" id="KW-1185">Reference proteome</keyword>
<organism evidence="3 4">
    <name type="scientific">Microcella putealis</name>
    <dbReference type="NCBI Taxonomy" id="337005"/>
    <lineage>
        <taxon>Bacteria</taxon>
        <taxon>Bacillati</taxon>
        <taxon>Actinomycetota</taxon>
        <taxon>Actinomycetes</taxon>
        <taxon>Micrococcales</taxon>
        <taxon>Microbacteriaceae</taxon>
        <taxon>Microcella</taxon>
    </lineage>
</organism>
<sequence length="121" mass="12401">MARAGAVWWAWGMSDDERTPNRNAAFLPIGITFLAVGLAFLFGPSISLSWAFIPIGITFIVIWLSGREQADDDGDGDGDSPKKPDPRKGDGSVTPVNDTDRGDSSDGTGGSGGDGGGGGGD</sequence>
<feature type="compositionally biased region" description="Gly residues" evidence="1">
    <location>
        <begin position="107"/>
        <end position="121"/>
    </location>
</feature>
<keyword evidence="2" id="KW-1133">Transmembrane helix</keyword>
<accession>A0A4Q7LU15</accession>
<feature type="compositionally biased region" description="Basic and acidic residues" evidence="1">
    <location>
        <begin position="79"/>
        <end position="90"/>
    </location>
</feature>
<evidence type="ECO:0000313" key="4">
    <source>
        <dbReference type="Proteomes" id="UP000293519"/>
    </source>
</evidence>
<keyword evidence="2" id="KW-0472">Membrane</keyword>
<protein>
    <submittedName>
        <fullName evidence="3">Uncharacterized protein</fullName>
    </submittedName>
</protein>
<dbReference type="EMBL" id="SGWW01000002">
    <property type="protein sequence ID" value="RZS57717.1"/>
    <property type="molecule type" value="Genomic_DNA"/>
</dbReference>
<comment type="caution">
    <text evidence="3">The sequence shown here is derived from an EMBL/GenBank/DDBJ whole genome shotgun (WGS) entry which is preliminary data.</text>
</comment>
<dbReference type="Proteomes" id="UP000293519">
    <property type="component" value="Unassembled WGS sequence"/>
</dbReference>
<name>A0A4Q7LU15_9MICO</name>
<evidence type="ECO:0000313" key="3">
    <source>
        <dbReference type="EMBL" id="RZS57717.1"/>
    </source>
</evidence>
<dbReference type="AlphaFoldDB" id="A0A4Q7LU15"/>
<keyword evidence="2" id="KW-0812">Transmembrane</keyword>